<organism evidence="12 13">
    <name type="scientific">Spraguea lophii (strain 42_110)</name>
    <name type="common">Microsporidian parasite</name>
    <dbReference type="NCBI Taxonomy" id="1358809"/>
    <lineage>
        <taxon>Eukaryota</taxon>
        <taxon>Fungi</taxon>
        <taxon>Fungi incertae sedis</taxon>
        <taxon>Microsporidia</taxon>
        <taxon>Spragueidae</taxon>
        <taxon>Spraguea</taxon>
    </lineage>
</organism>
<feature type="binding site" evidence="8">
    <location>
        <position position="65"/>
    </location>
    <ligand>
        <name>ATP</name>
        <dbReference type="ChEBI" id="CHEBI:30616"/>
    </ligand>
</feature>
<keyword evidence="5 8" id="KW-0067">ATP-binding</keyword>
<feature type="domain" description="Protein kinase" evidence="11">
    <location>
        <begin position="37"/>
        <end position="321"/>
    </location>
</feature>
<dbReference type="GO" id="GO:0005829">
    <property type="term" value="C:cytosol"/>
    <property type="evidence" value="ECO:0007669"/>
    <property type="project" value="TreeGrafter"/>
</dbReference>
<dbReference type="GO" id="GO:0005956">
    <property type="term" value="C:protein kinase CK2 complex"/>
    <property type="evidence" value="ECO:0007669"/>
    <property type="project" value="TreeGrafter"/>
</dbReference>
<reference evidence="13" key="1">
    <citation type="journal article" date="2013" name="PLoS Genet.">
        <title>The genome of Spraguea lophii and the basis of host-microsporidian interactions.</title>
        <authorList>
            <person name="Campbell S.E."/>
            <person name="Williams T.A."/>
            <person name="Yousuf A."/>
            <person name="Soanes D.M."/>
            <person name="Paszkiewicz K.H."/>
            <person name="Williams B.A.P."/>
        </authorList>
    </citation>
    <scope>NUCLEOTIDE SEQUENCE [LARGE SCALE GENOMIC DNA]</scope>
    <source>
        <strain evidence="13">42_110</strain>
    </source>
</reference>
<dbReference type="Proteomes" id="UP000014978">
    <property type="component" value="Unassembled WGS sequence"/>
</dbReference>
<evidence type="ECO:0000256" key="5">
    <source>
        <dbReference type="ARBA" id="ARBA00022840"/>
    </source>
</evidence>
<dbReference type="InterPro" id="IPR000719">
    <property type="entry name" value="Prot_kinase_dom"/>
</dbReference>
<dbReference type="GO" id="GO:0006357">
    <property type="term" value="P:regulation of transcription by RNA polymerase II"/>
    <property type="evidence" value="ECO:0007669"/>
    <property type="project" value="UniProtKB-ARBA"/>
</dbReference>
<keyword evidence="4 10" id="KW-0418">Kinase</keyword>
<evidence type="ECO:0000256" key="8">
    <source>
        <dbReference type="PROSITE-ProRule" id="PRU10141"/>
    </source>
</evidence>
<dbReference type="OrthoDB" id="10254671at2759"/>
<dbReference type="SMART" id="SM00220">
    <property type="entry name" value="S_TKc"/>
    <property type="match status" value="1"/>
</dbReference>
<sequence length="322" mass="37933">MIVKSISKINSDYNEKQGESYWDYENYKINLGDIDDYYIYKNIGKGKYSEVFEGRTKNGDKCVIKVLKPVKERKILREIKILNTLKHKNIVEMIDVVRDGECDNYSLIFNYVEHVETRQFFCKIGVDQFKIYLKQLLEGLAYAHSKGIFHRDIKPLNLVVDVKNKNLRIIDWGLAEYYHPQKSYSVRVASRFYKGPELLVEYDYYDYSLDIWGVGCIIGEFITRKPPFFFGEDNTDQLLKIVGVLGKKDLMKYIQKYQIKLPKGLKNQIPIKNRKNLQEFLPNEISKSTNALLLVDLMEKMLVYDHLERITAEEALEHAFFK</sequence>
<proteinExistence type="inferred from homology"/>
<comment type="catalytic activity">
    <reaction evidence="7 10">
        <text>L-seryl-[protein] + ATP = O-phospho-L-seryl-[protein] + ADP + H(+)</text>
        <dbReference type="Rhea" id="RHEA:17989"/>
        <dbReference type="Rhea" id="RHEA-COMP:9863"/>
        <dbReference type="Rhea" id="RHEA-COMP:11604"/>
        <dbReference type="ChEBI" id="CHEBI:15378"/>
        <dbReference type="ChEBI" id="CHEBI:29999"/>
        <dbReference type="ChEBI" id="CHEBI:30616"/>
        <dbReference type="ChEBI" id="CHEBI:83421"/>
        <dbReference type="ChEBI" id="CHEBI:456216"/>
        <dbReference type="EC" id="2.7.11.1"/>
    </reaction>
</comment>
<evidence type="ECO:0000259" key="11">
    <source>
        <dbReference type="PROSITE" id="PS50011"/>
    </source>
</evidence>
<comment type="function">
    <text evidence="10">Catalytic subunit of a constitutively active serine/threonine-protein kinase complex that phosphorylates a large number of substrates containing acidic residues C-terminal to the phosphorylated serine or threonine.</text>
</comment>
<dbReference type="EMBL" id="ATCN01000565">
    <property type="protein sequence ID" value="EPR78793.1"/>
    <property type="molecule type" value="Genomic_DNA"/>
</dbReference>
<dbReference type="OMA" id="ECHMIEW"/>
<dbReference type="PROSITE" id="PS00107">
    <property type="entry name" value="PROTEIN_KINASE_ATP"/>
    <property type="match status" value="1"/>
</dbReference>
<evidence type="ECO:0000256" key="6">
    <source>
        <dbReference type="ARBA" id="ARBA00047899"/>
    </source>
</evidence>
<name>S7XSA9_SPRLO</name>
<comment type="subcellular location">
    <subcellularLocation>
        <location evidence="10">Nucleus</location>
    </subcellularLocation>
</comment>
<evidence type="ECO:0000256" key="1">
    <source>
        <dbReference type="ARBA" id="ARBA00022527"/>
    </source>
</evidence>
<keyword evidence="10" id="KW-0539">Nucleus</keyword>
<dbReference type="Pfam" id="PF00069">
    <property type="entry name" value="Pkinase"/>
    <property type="match status" value="1"/>
</dbReference>
<dbReference type="InterPro" id="IPR011009">
    <property type="entry name" value="Kinase-like_dom_sf"/>
</dbReference>
<gene>
    <name evidence="12" type="ORF">SLOPH_2154</name>
</gene>
<evidence type="ECO:0000313" key="13">
    <source>
        <dbReference type="Proteomes" id="UP000014978"/>
    </source>
</evidence>
<dbReference type="InterPro" id="IPR008271">
    <property type="entry name" value="Ser/Thr_kinase_AS"/>
</dbReference>
<comment type="catalytic activity">
    <reaction evidence="6 10">
        <text>L-threonyl-[protein] + ATP = O-phospho-L-threonyl-[protein] + ADP + H(+)</text>
        <dbReference type="Rhea" id="RHEA:46608"/>
        <dbReference type="Rhea" id="RHEA-COMP:11060"/>
        <dbReference type="Rhea" id="RHEA-COMP:11605"/>
        <dbReference type="ChEBI" id="CHEBI:15378"/>
        <dbReference type="ChEBI" id="CHEBI:30013"/>
        <dbReference type="ChEBI" id="CHEBI:30616"/>
        <dbReference type="ChEBI" id="CHEBI:61977"/>
        <dbReference type="ChEBI" id="CHEBI:456216"/>
        <dbReference type="EC" id="2.7.11.1"/>
    </reaction>
</comment>
<keyword evidence="3 8" id="KW-0547">Nucleotide-binding</keyword>
<evidence type="ECO:0000256" key="7">
    <source>
        <dbReference type="ARBA" id="ARBA00048679"/>
    </source>
</evidence>
<dbReference type="PROSITE" id="PS00108">
    <property type="entry name" value="PROTEIN_KINASE_ST"/>
    <property type="match status" value="1"/>
</dbReference>
<evidence type="ECO:0000256" key="4">
    <source>
        <dbReference type="ARBA" id="ARBA00022777"/>
    </source>
</evidence>
<dbReference type="PANTHER" id="PTHR24054">
    <property type="entry name" value="CASEIN KINASE II SUBUNIT ALPHA"/>
    <property type="match status" value="1"/>
</dbReference>
<dbReference type="PROSITE" id="PS50011">
    <property type="entry name" value="PROTEIN_KINASE_DOM"/>
    <property type="match status" value="1"/>
</dbReference>
<dbReference type="HOGENOM" id="CLU_000288_70_4_1"/>
<dbReference type="GO" id="GO:0005730">
    <property type="term" value="C:nucleolus"/>
    <property type="evidence" value="ECO:0007669"/>
    <property type="project" value="UniProtKB-ARBA"/>
</dbReference>
<dbReference type="GO" id="GO:0051726">
    <property type="term" value="P:regulation of cell cycle"/>
    <property type="evidence" value="ECO:0007669"/>
    <property type="project" value="TreeGrafter"/>
</dbReference>
<evidence type="ECO:0000256" key="10">
    <source>
        <dbReference type="RuleBase" id="RU369118"/>
    </source>
</evidence>
<dbReference type="FunFam" id="1.10.510.10:FF:000459">
    <property type="entry name" value="Casein kinase II subunit alpha"/>
    <property type="match status" value="1"/>
</dbReference>
<dbReference type="STRING" id="1358809.S7XSA9"/>
<dbReference type="GO" id="GO:0004674">
    <property type="term" value="F:protein serine/threonine kinase activity"/>
    <property type="evidence" value="ECO:0007669"/>
    <property type="project" value="UniProtKB-UniRule"/>
</dbReference>
<keyword evidence="1 9" id="KW-0723">Serine/threonine-protein kinase</keyword>
<dbReference type="AlphaFoldDB" id="S7XSA9"/>
<comment type="caution">
    <text evidence="12">The sequence shown here is derived from an EMBL/GenBank/DDBJ whole genome shotgun (WGS) entry which is preliminary data.</text>
</comment>
<evidence type="ECO:0000256" key="2">
    <source>
        <dbReference type="ARBA" id="ARBA00022679"/>
    </source>
</evidence>
<dbReference type="Gene3D" id="3.30.200.20">
    <property type="entry name" value="Phosphorylase Kinase, domain 1"/>
    <property type="match status" value="1"/>
</dbReference>
<accession>S7XSA9</accession>
<dbReference type="GO" id="GO:0106310">
    <property type="term" value="F:protein serine kinase activity"/>
    <property type="evidence" value="ECO:0007669"/>
    <property type="project" value="UniProtKB-UniRule"/>
</dbReference>
<keyword evidence="13" id="KW-1185">Reference proteome</keyword>
<dbReference type="FunCoup" id="S7XSA9">
    <property type="interactions" value="222"/>
</dbReference>
<evidence type="ECO:0000256" key="3">
    <source>
        <dbReference type="ARBA" id="ARBA00022741"/>
    </source>
</evidence>
<protein>
    <recommendedName>
        <fullName evidence="10">Casein kinase II subunit alpha</fullName>
        <shortName evidence="10">CK II alpha</shortName>
        <ecNumber evidence="10">2.7.11.1</ecNumber>
    </recommendedName>
</protein>
<dbReference type="InParanoid" id="S7XSA9"/>
<dbReference type="EC" id="2.7.11.1" evidence="10"/>
<evidence type="ECO:0000313" key="12">
    <source>
        <dbReference type="EMBL" id="EPR78793.1"/>
    </source>
</evidence>
<dbReference type="PANTHER" id="PTHR24054:SF0">
    <property type="entry name" value="CASEIN KINASE II SUBUNIT ALPHA"/>
    <property type="match status" value="1"/>
</dbReference>
<dbReference type="VEuPathDB" id="MicrosporidiaDB:SLOPH_2154"/>
<evidence type="ECO:0000256" key="9">
    <source>
        <dbReference type="RuleBase" id="RU000304"/>
    </source>
</evidence>
<dbReference type="GO" id="GO:0005524">
    <property type="term" value="F:ATP binding"/>
    <property type="evidence" value="ECO:0007669"/>
    <property type="project" value="UniProtKB-UniRule"/>
</dbReference>
<dbReference type="Gene3D" id="1.10.510.10">
    <property type="entry name" value="Transferase(Phosphotransferase) domain 1"/>
    <property type="match status" value="1"/>
</dbReference>
<comment type="subunit">
    <text evidence="10">Heterotetramer.</text>
</comment>
<dbReference type="InterPro" id="IPR017441">
    <property type="entry name" value="Protein_kinase_ATP_BS"/>
</dbReference>
<dbReference type="InterPro" id="IPR045216">
    <property type="entry name" value="CK2_alpha"/>
</dbReference>
<dbReference type="CDD" id="cd14132">
    <property type="entry name" value="STKc_CK2_alpha"/>
    <property type="match status" value="1"/>
</dbReference>
<keyword evidence="2 10" id="KW-0808">Transferase</keyword>
<dbReference type="FunFam" id="3.30.200.20:FF:000088">
    <property type="entry name" value="Casein kinase II subunit alpha"/>
    <property type="match status" value="1"/>
</dbReference>
<dbReference type="SUPFAM" id="SSF56112">
    <property type="entry name" value="Protein kinase-like (PK-like)"/>
    <property type="match status" value="1"/>
</dbReference>
<comment type="similarity">
    <text evidence="10">Belongs to the protein kinase superfamily. Ser/Thr protein kinase family. CK2 subfamily.</text>
</comment>